<dbReference type="Pfam" id="PF02517">
    <property type="entry name" value="Rce1-like"/>
    <property type="match status" value="1"/>
</dbReference>
<evidence type="ECO:0000256" key="2">
    <source>
        <dbReference type="ARBA" id="ARBA00022475"/>
    </source>
</evidence>
<feature type="domain" description="CAAX prenyl protease 2/Lysostaphin resistance protein A-like" evidence="9">
    <location>
        <begin position="445"/>
        <end position="537"/>
    </location>
</feature>
<feature type="transmembrane region" description="Helical" evidence="8">
    <location>
        <begin position="12"/>
        <end position="32"/>
    </location>
</feature>
<feature type="transmembrane region" description="Helical" evidence="8">
    <location>
        <begin position="52"/>
        <end position="76"/>
    </location>
</feature>
<evidence type="ECO:0000259" key="9">
    <source>
        <dbReference type="Pfam" id="PF02517"/>
    </source>
</evidence>
<keyword evidence="6 8" id="KW-1133">Transmembrane helix</keyword>
<organism evidence="10 11">
    <name type="scientific">Alloyangia pacifica</name>
    <dbReference type="NCBI Taxonomy" id="311180"/>
    <lineage>
        <taxon>Bacteria</taxon>
        <taxon>Pseudomonadati</taxon>
        <taxon>Pseudomonadota</taxon>
        <taxon>Alphaproteobacteria</taxon>
        <taxon>Rhodobacterales</taxon>
        <taxon>Roseobacteraceae</taxon>
        <taxon>Alloyangia</taxon>
    </lineage>
</organism>
<feature type="transmembrane region" description="Helical" evidence="8">
    <location>
        <begin position="97"/>
        <end position="122"/>
    </location>
</feature>
<feature type="transmembrane region" description="Helical" evidence="8">
    <location>
        <begin position="528"/>
        <end position="548"/>
    </location>
</feature>
<keyword evidence="11" id="KW-1185">Reference proteome</keyword>
<gene>
    <name evidence="10" type="ORF">SAMN04488050_11928</name>
</gene>
<evidence type="ECO:0000256" key="5">
    <source>
        <dbReference type="ARBA" id="ARBA00022801"/>
    </source>
</evidence>
<dbReference type="Proteomes" id="UP000199392">
    <property type="component" value="Unassembled WGS sequence"/>
</dbReference>
<dbReference type="EMBL" id="FOZW01000019">
    <property type="protein sequence ID" value="SFT24345.1"/>
    <property type="molecule type" value="Genomic_DNA"/>
</dbReference>
<feature type="transmembrane region" description="Helical" evidence="8">
    <location>
        <begin position="439"/>
        <end position="460"/>
    </location>
</feature>
<comment type="subcellular location">
    <subcellularLocation>
        <location evidence="1">Cell membrane</location>
        <topology evidence="1">Multi-pass membrane protein</topology>
    </subcellularLocation>
</comment>
<name>A0A1I6WED9_9RHOB</name>
<evidence type="ECO:0000256" key="4">
    <source>
        <dbReference type="ARBA" id="ARBA00022692"/>
    </source>
</evidence>
<dbReference type="InterPro" id="IPR014346">
    <property type="entry name" value="Prenyl_protease-related"/>
</dbReference>
<dbReference type="NCBIfam" id="TIGR03008">
    <property type="entry name" value="pepcterm_CAAX"/>
    <property type="match status" value="1"/>
</dbReference>
<evidence type="ECO:0000256" key="3">
    <source>
        <dbReference type="ARBA" id="ARBA00022670"/>
    </source>
</evidence>
<feature type="transmembrane region" description="Helical" evidence="8">
    <location>
        <begin position="295"/>
        <end position="320"/>
    </location>
</feature>
<feature type="transmembrane region" description="Helical" evidence="8">
    <location>
        <begin position="367"/>
        <end position="388"/>
    </location>
</feature>
<keyword evidence="2" id="KW-1003">Cell membrane</keyword>
<evidence type="ECO:0000256" key="7">
    <source>
        <dbReference type="ARBA" id="ARBA00023136"/>
    </source>
</evidence>
<dbReference type="InterPro" id="IPR019127">
    <property type="entry name" value="Exosortase"/>
</dbReference>
<dbReference type="NCBIfam" id="TIGR04162">
    <property type="entry name" value="exo_VPEID"/>
    <property type="match status" value="1"/>
</dbReference>
<dbReference type="InterPro" id="IPR026392">
    <property type="entry name" value="Exo/Archaeosortase_dom"/>
</dbReference>
<keyword evidence="7 8" id="KW-0472">Membrane</keyword>
<dbReference type="GO" id="GO:0004175">
    <property type="term" value="F:endopeptidase activity"/>
    <property type="evidence" value="ECO:0007669"/>
    <property type="project" value="UniProtKB-ARBA"/>
</dbReference>
<dbReference type="GO" id="GO:0006508">
    <property type="term" value="P:proteolysis"/>
    <property type="evidence" value="ECO:0007669"/>
    <property type="project" value="UniProtKB-KW"/>
</dbReference>
<feature type="transmembrane region" description="Helical" evidence="8">
    <location>
        <begin position="221"/>
        <end position="247"/>
    </location>
</feature>
<feature type="transmembrane region" description="Helical" evidence="8">
    <location>
        <begin position="259"/>
        <end position="283"/>
    </location>
</feature>
<dbReference type="GO" id="GO:0005886">
    <property type="term" value="C:plasma membrane"/>
    <property type="evidence" value="ECO:0007669"/>
    <property type="project" value="UniProtKB-SubCell"/>
</dbReference>
<feature type="transmembrane region" description="Helical" evidence="8">
    <location>
        <begin position="340"/>
        <end position="360"/>
    </location>
</feature>
<dbReference type="RefSeq" id="WP_092430520.1">
    <property type="nucleotide sequence ID" value="NZ_FNCL01000020.1"/>
</dbReference>
<evidence type="ECO:0000313" key="11">
    <source>
        <dbReference type="Proteomes" id="UP000199392"/>
    </source>
</evidence>
<dbReference type="NCBIfam" id="TIGR04178">
    <property type="entry name" value="exo_archaeo"/>
    <property type="match status" value="1"/>
</dbReference>
<feature type="transmembrane region" description="Helical" evidence="8">
    <location>
        <begin position="490"/>
        <end position="516"/>
    </location>
</feature>
<proteinExistence type="predicted"/>
<dbReference type="AlphaFoldDB" id="A0A1I6WED9"/>
<reference evidence="11" key="1">
    <citation type="submission" date="2016-10" db="EMBL/GenBank/DDBJ databases">
        <authorList>
            <person name="Varghese N."/>
            <person name="Submissions S."/>
        </authorList>
    </citation>
    <scope>NUCLEOTIDE SEQUENCE [LARGE SCALE GENOMIC DNA]</scope>
    <source>
        <strain evidence="11">DSM 26894</strain>
    </source>
</reference>
<evidence type="ECO:0000256" key="8">
    <source>
        <dbReference type="SAM" id="Phobius"/>
    </source>
</evidence>
<keyword evidence="3 10" id="KW-0645">Protease</keyword>
<dbReference type="STRING" id="311180.SAMN04488050_11928"/>
<feature type="transmembrane region" description="Helical" evidence="8">
    <location>
        <begin position="400"/>
        <end position="418"/>
    </location>
</feature>
<evidence type="ECO:0000256" key="6">
    <source>
        <dbReference type="ARBA" id="ARBA00022989"/>
    </source>
</evidence>
<accession>A0A1I6WED9</accession>
<dbReference type="InterPro" id="IPR003675">
    <property type="entry name" value="Rce1/LyrA-like_dom"/>
</dbReference>
<feature type="transmembrane region" description="Helical" evidence="8">
    <location>
        <begin position="163"/>
        <end position="182"/>
    </location>
</feature>
<dbReference type="GO" id="GO:0080120">
    <property type="term" value="P:CAAX-box protein maturation"/>
    <property type="evidence" value="ECO:0007669"/>
    <property type="project" value="UniProtKB-ARBA"/>
</dbReference>
<keyword evidence="4 8" id="KW-0812">Transmembrane</keyword>
<keyword evidence="5" id="KW-0378">Hydrolase</keyword>
<dbReference type="InterPro" id="IPR026420">
    <property type="entry name" value="Exo_VPEID"/>
</dbReference>
<dbReference type="OrthoDB" id="8451928at2"/>
<evidence type="ECO:0000313" key="10">
    <source>
        <dbReference type="EMBL" id="SFT24345.1"/>
    </source>
</evidence>
<evidence type="ECO:0000256" key="1">
    <source>
        <dbReference type="ARBA" id="ARBA00004651"/>
    </source>
</evidence>
<sequence length="551" mass="59970">MNIDEQLAKRRVAPRIFIATSVLLFEHLTLFVSLTVQYEEDVIERLPTLWQAAILCVTLVSGSLIVALCALWLYWGERIRSEIEVANARLGRWHGEWLLLHFLLALLFFCASFAIFGLPWFAAWGGPALMVLWIASAVAMVFSILFAALGGALGSLAAQLRPVLFGALLVGFGFALVVPLVQPFWLEISLPVLFLTFGILSVCCEGAWVDPDISAVGFDNFAVVVNPSCSGIAGMALVALFLAGYLWRFREEHRFPQALLLVPLGVGLSFLANGLRISGLILVGQNLGPEIANGAFHSLAGWVFFCLVTLGIVAISRHITWFHARDISSAQASDSATPDFLLPVLVWLGVAMLTGAFSVGQDALYPLRVVATVLALFWLGGGVFTLVARCKTWLAYAPQQIIAPLLIGVSVFLLWLALHPPAAPARSLRDVAQAEGWSIGYMWVWLGFRLVGSILIVPVIEELAFRGYLQRRLISADFTKARYDWHWPAALISAAAFALLHSNWIAGLLAGLAFSFAASRRGKLSDAVIAHATANLLVAVAVLGAGRWDLW</sequence>
<feature type="transmembrane region" description="Helical" evidence="8">
    <location>
        <begin position="128"/>
        <end position="151"/>
    </location>
</feature>
<dbReference type="Pfam" id="PF09721">
    <property type="entry name" value="Exosortase_EpsH"/>
    <property type="match status" value="1"/>
</dbReference>
<protein>
    <submittedName>
        <fullName evidence="10">Exosortase E/protease, VPEID-CTERM system</fullName>
    </submittedName>
</protein>